<evidence type="ECO:0000313" key="6">
    <source>
        <dbReference type="Proteomes" id="UP000285793"/>
    </source>
</evidence>
<name>A0A423Y0D3_9ENTR</name>
<evidence type="ECO:0000256" key="2">
    <source>
        <dbReference type="ARBA" id="ARBA00009942"/>
    </source>
</evidence>
<dbReference type="PIRSF" id="PIRSF005087">
    <property type="entry name" value="NrdI"/>
    <property type="match status" value="1"/>
</dbReference>
<dbReference type="FunFam" id="3.40.50.360:FF:000005">
    <property type="entry name" value="Protein NrdI"/>
    <property type="match status" value="1"/>
</dbReference>
<dbReference type="RefSeq" id="WP_105652653.1">
    <property type="nucleotide sequence ID" value="NZ_JAVSDD010000022.1"/>
</dbReference>
<dbReference type="HAMAP" id="MF_00128">
    <property type="entry name" value="NrdI"/>
    <property type="match status" value="1"/>
</dbReference>
<dbReference type="PANTHER" id="PTHR37297:SF1">
    <property type="entry name" value="PROTEIN NRDI"/>
    <property type="match status" value="1"/>
</dbReference>
<evidence type="ECO:0000256" key="4">
    <source>
        <dbReference type="HAMAP-Rule" id="MF_00128"/>
    </source>
</evidence>
<gene>
    <name evidence="4" type="primary">nrdI</name>
    <name evidence="5" type="ORF">C3E80_06370</name>
</gene>
<dbReference type="PANTHER" id="PTHR37297">
    <property type="entry name" value="PROTEIN NRDI"/>
    <property type="match status" value="1"/>
</dbReference>
<proteinExistence type="inferred from homology"/>
<dbReference type="Proteomes" id="UP000285793">
    <property type="component" value="Unassembled WGS sequence"/>
</dbReference>
<dbReference type="AlphaFoldDB" id="A0A423Y0D3"/>
<comment type="caution">
    <text evidence="5">The sequence shown here is derived from an EMBL/GenBank/DDBJ whole genome shotgun (WGS) entry which is preliminary data.</text>
</comment>
<sequence length="133" mass="15014">MSALIYFSSRSENTHRFIARLGLPAARIPLEDRERLRADEPYILVVPTYGGGGTAGAVPRQVIRFLNDEHNRALLRGVIAAGNRNFGEGFCRAGDIIAHKCQVPFLYRFELMGTGQDIDNVRKGVSEFWQRRH</sequence>
<accession>A0A423Y0D3</accession>
<protein>
    <recommendedName>
        <fullName evidence="3 4">Protein NrdI</fullName>
    </recommendedName>
</protein>
<comment type="similarity">
    <text evidence="2 4">Belongs to the NrdI family.</text>
</comment>
<evidence type="ECO:0000256" key="3">
    <source>
        <dbReference type="ARBA" id="ARBA00020129"/>
    </source>
</evidence>
<evidence type="ECO:0000256" key="1">
    <source>
        <dbReference type="ARBA" id="ARBA00003999"/>
    </source>
</evidence>
<dbReference type="EMBL" id="PQJL01000005">
    <property type="protein sequence ID" value="ROW62816.1"/>
    <property type="molecule type" value="Genomic_DNA"/>
</dbReference>
<comment type="function">
    <text evidence="1 4">Probably involved in ribonucleotide reductase function.</text>
</comment>
<dbReference type="Gene3D" id="3.40.50.360">
    <property type="match status" value="1"/>
</dbReference>
<organism evidence="5 6">
    <name type="scientific">Cronobacter malonaticus</name>
    <dbReference type="NCBI Taxonomy" id="413503"/>
    <lineage>
        <taxon>Bacteria</taxon>
        <taxon>Pseudomonadati</taxon>
        <taxon>Pseudomonadota</taxon>
        <taxon>Gammaproteobacteria</taxon>
        <taxon>Enterobacterales</taxon>
        <taxon>Enterobacteriaceae</taxon>
        <taxon>Cronobacter</taxon>
    </lineage>
</organism>
<dbReference type="SUPFAM" id="SSF52218">
    <property type="entry name" value="Flavoproteins"/>
    <property type="match status" value="1"/>
</dbReference>
<evidence type="ECO:0000313" key="5">
    <source>
        <dbReference type="EMBL" id="ROW62816.1"/>
    </source>
</evidence>
<dbReference type="NCBIfam" id="TIGR00333">
    <property type="entry name" value="nrdI"/>
    <property type="match status" value="1"/>
</dbReference>
<reference evidence="5 6" key="1">
    <citation type="journal article" date="2018" name="Front. Microbiol.">
        <title>An Investigation of an Acute Gastroenteritis Outbreak: Cronobacter sakazakii, a Potential Cause of Food-Borne Illness.</title>
        <authorList>
            <person name="Yong W."/>
            <person name="Guo B."/>
            <person name="Shi X."/>
            <person name="Cheng T."/>
            <person name="Chen M."/>
            <person name="Jiang X."/>
            <person name="Ye Y."/>
            <person name="Wang J."/>
            <person name="Xie G."/>
            <person name="Ding J."/>
        </authorList>
    </citation>
    <scope>NUCLEOTIDE SEQUENCE [LARGE SCALE GENOMIC DNA]</scope>
    <source>
        <strain evidence="5 6">S1</strain>
    </source>
</reference>
<dbReference type="InterPro" id="IPR004465">
    <property type="entry name" value="RNR_NrdI"/>
</dbReference>
<dbReference type="Pfam" id="PF07972">
    <property type="entry name" value="Flavodoxin_NdrI"/>
    <property type="match status" value="1"/>
</dbReference>
<dbReference type="InterPro" id="IPR029039">
    <property type="entry name" value="Flavoprotein-like_sf"/>
</dbReference>
<dbReference type="InterPro" id="IPR020852">
    <property type="entry name" value="RNR_Ib_NrdI_bac"/>
</dbReference>
<dbReference type="GO" id="GO:0010181">
    <property type="term" value="F:FMN binding"/>
    <property type="evidence" value="ECO:0007669"/>
    <property type="project" value="InterPro"/>
</dbReference>